<reference evidence="3" key="1">
    <citation type="submission" date="2016-10" db="EMBL/GenBank/DDBJ databases">
        <title>Genome sequence of Streptomyces mangrovisoli MUSC 149.</title>
        <authorList>
            <person name="Lee L.-H."/>
            <person name="Ser H.-L."/>
        </authorList>
    </citation>
    <scope>NUCLEOTIDE SEQUENCE [LARGE SCALE GENOMIC DNA]</scope>
    <source>
        <strain evidence="3">MUSC 149</strain>
    </source>
</reference>
<proteinExistence type="predicted"/>
<organism evidence="3 4">
    <name type="scientific">Streptomyces mangrovisoli</name>
    <dbReference type="NCBI Taxonomy" id="1428628"/>
    <lineage>
        <taxon>Bacteria</taxon>
        <taxon>Bacillati</taxon>
        <taxon>Actinomycetota</taxon>
        <taxon>Actinomycetes</taxon>
        <taxon>Kitasatosporales</taxon>
        <taxon>Streptomycetaceae</taxon>
        <taxon>Streptomyces</taxon>
    </lineage>
</organism>
<dbReference type="InterPro" id="IPR012338">
    <property type="entry name" value="Beta-lactam/transpept-like"/>
</dbReference>
<evidence type="ECO:0000313" key="3">
    <source>
        <dbReference type="EMBL" id="OIJ65331.1"/>
    </source>
</evidence>
<dbReference type="STRING" id="1428628.WN71_023930"/>
<comment type="caution">
    <text evidence="3">The sequence shown here is derived from an EMBL/GenBank/DDBJ whole genome shotgun (WGS) entry which is preliminary data.</text>
</comment>
<dbReference type="InterPro" id="IPR001466">
    <property type="entry name" value="Beta-lactam-related"/>
</dbReference>
<evidence type="ECO:0000256" key="1">
    <source>
        <dbReference type="SAM" id="SignalP"/>
    </source>
</evidence>
<keyword evidence="3" id="KW-0378">Hydrolase</keyword>
<sequence>MTSTLRTRWATAAVGLAVLLAAVATPAVARPGPRSLARQLREDTRAIHALGVAGVQARAIGPDGRQSVAVSGTARLGSGRPVASDGYFRMASTSKTLVATVVLQLEAEGRLFLDDTVDHWLPGVVRGNGNDGRRITLRQLLQHTSGIHDDLPGYTTANEYYEQRHRVYGAQELVDRAMAHAPDFAPGEGWAYANTGYTLLALVIQKVTGRTAHQEIEDRVLRPLGLHRTRWTGTSSALPRPHSQAYQLFGQGSRVDVTDQVPVDTENLSYVTTTLDENRLLRALLAGRLLPPRQLAEMKRTVPVSADVQQLWPGGRYGLGLAERPLSCGGTYWSHEGGDGGYITLNGVTDDGRRSAVVSMSEARGDSLAHILHQENAASALIDHALCGRASAAG</sequence>
<dbReference type="Gene3D" id="3.40.710.10">
    <property type="entry name" value="DD-peptidase/beta-lactamase superfamily"/>
    <property type="match status" value="1"/>
</dbReference>
<evidence type="ECO:0000313" key="4">
    <source>
        <dbReference type="Proteomes" id="UP000034196"/>
    </source>
</evidence>
<dbReference type="Pfam" id="PF00144">
    <property type="entry name" value="Beta-lactamase"/>
    <property type="match status" value="1"/>
</dbReference>
<dbReference type="InterPro" id="IPR050491">
    <property type="entry name" value="AmpC-like"/>
</dbReference>
<keyword evidence="1" id="KW-0732">Signal</keyword>
<dbReference type="SUPFAM" id="SSF56601">
    <property type="entry name" value="beta-lactamase/transpeptidase-like"/>
    <property type="match status" value="1"/>
</dbReference>
<feature type="domain" description="Beta-lactamase-related" evidence="2">
    <location>
        <begin position="53"/>
        <end position="362"/>
    </location>
</feature>
<accession>A0A1J4NSL8</accession>
<protein>
    <submittedName>
        <fullName evidence="3">Peptide hydrolase</fullName>
    </submittedName>
</protein>
<dbReference type="OrthoDB" id="5177574at2"/>
<keyword evidence="4" id="KW-1185">Reference proteome</keyword>
<dbReference type="PANTHER" id="PTHR46825">
    <property type="entry name" value="D-ALANYL-D-ALANINE-CARBOXYPEPTIDASE/ENDOPEPTIDASE AMPH"/>
    <property type="match status" value="1"/>
</dbReference>
<dbReference type="AlphaFoldDB" id="A0A1J4NSL8"/>
<gene>
    <name evidence="3" type="ORF">WN71_023930</name>
</gene>
<dbReference type="RefSeq" id="WP_046588061.1">
    <property type="nucleotide sequence ID" value="NZ_LAVA02000058.1"/>
</dbReference>
<feature type="signal peptide" evidence="1">
    <location>
        <begin position="1"/>
        <end position="29"/>
    </location>
</feature>
<dbReference type="GO" id="GO:0016787">
    <property type="term" value="F:hydrolase activity"/>
    <property type="evidence" value="ECO:0007669"/>
    <property type="project" value="UniProtKB-KW"/>
</dbReference>
<dbReference type="Proteomes" id="UP000034196">
    <property type="component" value="Unassembled WGS sequence"/>
</dbReference>
<dbReference type="EMBL" id="LAVA02000058">
    <property type="protein sequence ID" value="OIJ65331.1"/>
    <property type="molecule type" value="Genomic_DNA"/>
</dbReference>
<evidence type="ECO:0000259" key="2">
    <source>
        <dbReference type="Pfam" id="PF00144"/>
    </source>
</evidence>
<dbReference type="PANTHER" id="PTHR46825:SF7">
    <property type="entry name" value="D-ALANYL-D-ALANINE CARBOXYPEPTIDASE"/>
    <property type="match status" value="1"/>
</dbReference>
<name>A0A1J4NSL8_9ACTN</name>
<feature type="chain" id="PRO_5018307831" evidence="1">
    <location>
        <begin position="30"/>
        <end position="394"/>
    </location>
</feature>